<protein>
    <submittedName>
        <fullName evidence="1">Uncharacterized protein</fullName>
    </submittedName>
</protein>
<proteinExistence type="predicted"/>
<reference evidence="1" key="1">
    <citation type="journal article" date="2015" name="Nature">
        <title>Complex archaea that bridge the gap between prokaryotes and eukaryotes.</title>
        <authorList>
            <person name="Spang A."/>
            <person name="Saw J.H."/>
            <person name="Jorgensen S.L."/>
            <person name="Zaremba-Niedzwiedzka K."/>
            <person name="Martijn J."/>
            <person name="Lind A.E."/>
            <person name="van Eijk R."/>
            <person name="Schleper C."/>
            <person name="Guy L."/>
            <person name="Ettema T.J."/>
        </authorList>
    </citation>
    <scope>NUCLEOTIDE SEQUENCE</scope>
</reference>
<organism evidence="1">
    <name type="scientific">marine sediment metagenome</name>
    <dbReference type="NCBI Taxonomy" id="412755"/>
    <lineage>
        <taxon>unclassified sequences</taxon>
        <taxon>metagenomes</taxon>
        <taxon>ecological metagenomes</taxon>
    </lineage>
</organism>
<name>A0A0F9DUK4_9ZZZZ</name>
<dbReference type="AlphaFoldDB" id="A0A0F9DUK4"/>
<gene>
    <name evidence="1" type="ORF">LCGC14_2504340</name>
</gene>
<sequence>RITQITRMGSGEMPCSAHSIRGIRVIRGFFVVEPDFVTTVSKKALPPVWKRRLRLSVGRQRLGLRRLTTSDGLQQQAQQAIQEAFGQERGAQQASSMFAPQLAQQDYADIGRLADVGGVRQGQGQAQLSDLVNRWNFAQNQPQNQLNAFMGNVGGGYGGTTSSTVPYYSNMGAGILGGAATGAGIGSMFGANDFSSMLPYILAGGGLGGFG</sequence>
<comment type="caution">
    <text evidence="1">The sequence shown here is derived from an EMBL/GenBank/DDBJ whole genome shotgun (WGS) entry which is preliminary data.</text>
</comment>
<feature type="non-terminal residue" evidence="1">
    <location>
        <position position="1"/>
    </location>
</feature>
<evidence type="ECO:0000313" key="1">
    <source>
        <dbReference type="EMBL" id="KKL15563.1"/>
    </source>
</evidence>
<accession>A0A0F9DUK4</accession>
<dbReference type="EMBL" id="LAZR01040020">
    <property type="protein sequence ID" value="KKL15563.1"/>
    <property type="molecule type" value="Genomic_DNA"/>
</dbReference>